<dbReference type="PANTHER" id="PTHR47969:SF21">
    <property type="entry name" value="KINESIN-LIKE PROTEIN"/>
    <property type="match status" value="1"/>
</dbReference>
<keyword evidence="7" id="KW-0175">Coiled coil</keyword>
<evidence type="ECO:0000256" key="3">
    <source>
        <dbReference type="ARBA" id="ARBA00022490"/>
    </source>
</evidence>
<evidence type="ECO:0000313" key="16">
    <source>
        <dbReference type="WBParaSite" id="MBELARI_LOCUS10373"/>
    </source>
</evidence>
<dbReference type="InterPro" id="IPR019821">
    <property type="entry name" value="Kinesin_motor_CS"/>
</dbReference>
<evidence type="ECO:0000259" key="14">
    <source>
        <dbReference type="PROSITE" id="PS50067"/>
    </source>
</evidence>
<accession>A0AAF3E8Y2</accession>
<feature type="region of interest" description="Disordered" evidence="13">
    <location>
        <begin position="626"/>
        <end position="651"/>
    </location>
</feature>
<dbReference type="Pfam" id="PF00225">
    <property type="entry name" value="Kinesin"/>
    <property type="match status" value="1"/>
</dbReference>
<dbReference type="GO" id="GO:0005524">
    <property type="term" value="F:ATP binding"/>
    <property type="evidence" value="ECO:0007669"/>
    <property type="project" value="UniProtKB-UniRule"/>
</dbReference>
<evidence type="ECO:0000256" key="4">
    <source>
        <dbReference type="ARBA" id="ARBA00022701"/>
    </source>
</evidence>
<name>A0AAF3E8Y2_9BILA</name>
<reference evidence="16" key="1">
    <citation type="submission" date="2024-02" db="UniProtKB">
        <authorList>
            <consortium name="WormBaseParasite"/>
        </authorList>
    </citation>
    <scope>IDENTIFICATION</scope>
</reference>
<dbReference type="GO" id="GO:0005929">
    <property type="term" value="C:cilium"/>
    <property type="evidence" value="ECO:0007669"/>
    <property type="project" value="UniProtKB-SubCell"/>
</dbReference>
<evidence type="ECO:0000256" key="2">
    <source>
        <dbReference type="ARBA" id="ARBA00004245"/>
    </source>
</evidence>
<dbReference type="SUPFAM" id="SSF52540">
    <property type="entry name" value="P-loop containing nucleoside triphosphate hydrolases"/>
    <property type="match status" value="1"/>
</dbReference>
<comment type="similarity">
    <text evidence="11 12">Belongs to the TRAFAC class myosin-kinesin ATPase superfamily. Kinesin family.</text>
</comment>
<dbReference type="AlphaFoldDB" id="A0AAF3E8Y2"/>
<feature type="compositionally biased region" description="Low complexity" evidence="13">
    <location>
        <begin position="632"/>
        <end position="643"/>
    </location>
</feature>
<dbReference type="GO" id="GO:0007018">
    <property type="term" value="P:microtubule-based movement"/>
    <property type="evidence" value="ECO:0007669"/>
    <property type="project" value="InterPro"/>
</dbReference>
<feature type="region of interest" description="Disordered" evidence="13">
    <location>
        <begin position="490"/>
        <end position="509"/>
    </location>
</feature>
<keyword evidence="9" id="KW-0206">Cytoskeleton</keyword>
<keyword evidence="3" id="KW-0963">Cytoplasm</keyword>
<evidence type="ECO:0000256" key="11">
    <source>
        <dbReference type="PROSITE-ProRule" id="PRU00283"/>
    </source>
</evidence>
<dbReference type="Gene3D" id="3.40.850.10">
    <property type="entry name" value="Kinesin motor domain"/>
    <property type="match status" value="1"/>
</dbReference>
<keyword evidence="15" id="KW-1185">Reference proteome</keyword>
<keyword evidence="10" id="KW-0966">Cell projection</keyword>
<dbReference type="WBParaSite" id="MBELARI_LOCUS10373">
    <property type="protein sequence ID" value="MBELARI_LOCUS10373"/>
    <property type="gene ID" value="MBELARI_LOCUS10373"/>
</dbReference>
<keyword evidence="4 12" id="KW-0493">Microtubule</keyword>
<evidence type="ECO:0000256" key="12">
    <source>
        <dbReference type="RuleBase" id="RU000394"/>
    </source>
</evidence>
<evidence type="ECO:0000256" key="1">
    <source>
        <dbReference type="ARBA" id="ARBA00004138"/>
    </source>
</evidence>
<organism evidence="15 16">
    <name type="scientific">Mesorhabditis belari</name>
    <dbReference type="NCBI Taxonomy" id="2138241"/>
    <lineage>
        <taxon>Eukaryota</taxon>
        <taxon>Metazoa</taxon>
        <taxon>Ecdysozoa</taxon>
        <taxon>Nematoda</taxon>
        <taxon>Chromadorea</taxon>
        <taxon>Rhabditida</taxon>
        <taxon>Rhabditina</taxon>
        <taxon>Rhabditomorpha</taxon>
        <taxon>Rhabditoidea</taxon>
        <taxon>Rhabditidae</taxon>
        <taxon>Mesorhabditinae</taxon>
        <taxon>Mesorhabditis</taxon>
    </lineage>
</organism>
<evidence type="ECO:0000256" key="5">
    <source>
        <dbReference type="ARBA" id="ARBA00022741"/>
    </source>
</evidence>
<keyword evidence="8 11" id="KW-0505">Motor protein</keyword>
<keyword evidence="5 11" id="KW-0547">Nucleotide-binding</keyword>
<evidence type="ECO:0000313" key="15">
    <source>
        <dbReference type="Proteomes" id="UP000887575"/>
    </source>
</evidence>
<sequence length="659" mass="74673">MNGEAEKVRVIVRCRPLSSDELSHGHSNVVNADNRANTIQLLHPDQTQEPPRSFVFDAVFPPDTNQILVYNVAARPIVENVLKGYNGTIFAYGQTGTGKTFTMSGDDEKPGIIPNSFAHIFDHISKCEHDITFLVRVSFLEIYNEEIRDLLAKDGNGTQLEIKERPDVGVYVNKLSTVTVSNASQMLRIMEIGSKNRKTGATKMNSESSRSHAMFTVTIESSENGHVTQGKLQLVDLAGSERQSKTGTTGDRLKEAAKINLSLSTLGNVISALVDGKSTHIPYRNSKLTRLLQDSLGGNSKTLMIANIGPASYNYDETLSTLRYANRAKNIQNVARINEDPKDAMLRKFQEEIEMLRQMLAEEEGDGEEAAEGLSSSMEELRKARGTGEWEQKMKDMEESLERRRAQIDPTLDESERRKLAEDLLARENELKKARADHEALRSKLAQMESKLIIGGENVLEKAEHQARLLEESNRELEESKKVETTLQDRLREKEQHRETIEEKTSTLQEEAHVKTNKLKRVFHELKEVEAEISDVEAEHQREMEGLLETVRQLSKELQLQMTIIDEYIPQECLELIEQYVEWNEEIGEWQLRAIAYTGNNMRAARQTPPLAYRLDHSQAFSPYYSYKTDVPSTQSSSRPPTRSARRERSTARINALLS</sequence>
<keyword evidence="6 11" id="KW-0067">ATP-binding</keyword>
<evidence type="ECO:0000256" key="10">
    <source>
        <dbReference type="ARBA" id="ARBA00023273"/>
    </source>
</evidence>
<dbReference type="PROSITE" id="PS50067">
    <property type="entry name" value="KINESIN_MOTOR_2"/>
    <property type="match status" value="1"/>
</dbReference>
<dbReference type="PROSITE" id="PS00411">
    <property type="entry name" value="KINESIN_MOTOR_1"/>
    <property type="match status" value="1"/>
</dbReference>
<dbReference type="PRINTS" id="PR00380">
    <property type="entry name" value="KINESINHEAVY"/>
</dbReference>
<dbReference type="InterPro" id="IPR027417">
    <property type="entry name" value="P-loop_NTPase"/>
</dbReference>
<dbReference type="GO" id="GO:0008017">
    <property type="term" value="F:microtubule binding"/>
    <property type="evidence" value="ECO:0007669"/>
    <property type="project" value="InterPro"/>
</dbReference>
<dbReference type="Proteomes" id="UP000887575">
    <property type="component" value="Unassembled WGS sequence"/>
</dbReference>
<dbReference type="InterPro" id="IPR001752">
    <property type="entry name" value="Kinesin_motor_dom"/>
</dbReference>
<evidence type="ECO:0000256" key="7">
    <source>
        <dbReference type="ARBA" id="ARBA00023054"/>
    </source>
</evidence>
<dbReference type="InterPro" id="IPR036961">
    <property type="entry name" value="Kinesin_motor_dom_sf"/>
</dbReference>
<evidence type="ECO:0000256" key="8">
    <source>
        <dbReference type="ARBA" id="ARBA00023175"/>
    </source>
</evidence>
<feature type="domain" description="Kinesin motor" evidence="14">
    <location>
        <begin position="7"/>
        <end position="331"/>
    </location>
</feature>
<dbReference type="GO" id="GO:0032991">
    <property type="term" value="C:protein-containing complex"/>
    <property type="evidence" value="ECO:0007669"/>
    <property type="project" value="UniProtKB-ARBA"/>
</dbReference>
<dbReference type="PANTHER" id="PTHR47969">
    <property type="entry name" value="CHROMOSOME-ASSOCIATED KINESIN KIF4A-RELATED"/>
    <property type="match status" value="1"/>
</dbReference>
<evidence type="ECO:0000256" key="13">
    <source>
        <dbReference type="SAM" id="MobiDB-lite"/>
    </source>
</evidence>
<comment type="subcellular location">
    <subcellularLocation>
        <location evidence="1">Cell projection</location>
        <location evidence="1">Cilium</location>
    </subcellularLocation>
    <subcellularLocation>
        <location evidence="2">Cytoplasm</location>
        <location evidence="2">Cytoskeleton</location>
    </subcellularLocation>
</comment>
<dbReference type="SMART" id="SM00129">
    <property type="entry name" value="KISc"/>
    <property type="match status" value="1"/>
</dbReference>
<dbReference type="GO" id="GO:0005874">
    <property type="term" value="C:microtubule"/>
    <property type="evidence" value="ECO:0007669"/>
    <property type="project" value="UniProtKB-KW"/>
</dbReference>
<dbReference type="FunFam" id="3.40.850.10:FF:000029">
    <property type="entry name" value="Kinesin-like protein KIF17"/>
    <property type="match status" value="1"/>
</dbReference>
<evidence type="ECO:0000256" key="9">
    <source>
        <dbReference type="ARBA" id="ARBA00023212"/>
    </source>
</evidence>
<evidence type="ECO:0000256" key="6">
    <source>
        <dbReference type="ARBA" id="ARBA00022840"/>
    </source>
</evidence>
<protein>
    <recommendedName>
        <fullName evidence="12">Kinesin-like protein</fullName>
    </recommendedName>
</protein>
<proteinExistence type="inferred from homology"/>
<feature type="binding site" evidence="11">
    <location>
        <begin position="93"/>
        <end position="100"/>
    </location>
    <ligand>
        <name>ATP</name>
        <dbReference type="ChEBI" id="CHEBI:30616"/>
    </ligand>
</feature>
<dbReference type="GO" id="GO:0003777">
    <property type="term" value="F:microtubule motor activity"/>
    <property type="evidence" value="ECO:0007669"/>
    <property type="project" value="InterPro"/>
</dbReference>
<dbReference type="InterPro" id="IPR027640">
    <property type="entry name" value="Kinesin-like_fam"/>
</dbReference>